<keyword evidence="5" id="KW-1185">Reference proteome</keyword>
<evidence type="ECO:0000313" key="5">
    <source>
        <dbReference type="Proteomes" id="UP000261540"/>
    </source>
</evidence>
<evidence type="ECO:0000313" key="4">
    <source>
        <dbReference type="Ensembl" id="ENSPKIP00000013019.1"/>
    </source>
</evidence>
<dbReference type="GO" id="GO:0015630">
    <property type="term" value="C:microtubule cytoskeleton"/>
    <property type="evidence" value="ECO:0007669"/>
    <property type="project" value="TreeGrafter"/>
</dbReference>
<feature type="compositionally biased region" description="Basic and acidic residues" evidence="3">
    <location>
        <begin position="533"/>
        <end position="547"/>
    </location>
</feature>
<comment type="similarity">
    <text evidence="1">Belongs to the CCSER family.</text>
</comment>
<evidence type="ECO:0000256" key="3">
    <source>
        <dbReference type="SAM" id="MobiDB-lite"/>
    </source>
</evidence>
<feature type="region of interest" description="Disordered" evidence="3">
    <location>
        <begin position="401"/>
        <end position="422"/>
    </location>
</feature>
<feature type="region of interest" description="Disordered" evidence="3">
    <location>
        <begin position="529"/>
        <end position="569"/>
    </location>
</feature>
<evidence type="ECO:0000256" key="1">
    <source>
        <dbReference type="ARBA" id="ARBA00010949"/>
    </source>
</evidence>
<feature type="region of interest" description="Disordered" evidence="3">
    <location>
        <begin position="660"/>
        <end position="762"/>
    </location>
</feature>
<evidence type="ECO:0000256" key="2">
    <source>
        <dbReference type="ARBA" id="ARBA00023054"/>
    </source>
</evidence>
<dbReference type="PANTHER" id="PTHR22461:SF2">
    <property type="entry name" value="SERINE-RICH COILED-COIL DOMAIN-CONTAINING PROTEIN 2"/>
    <property type="match status" value="1"/>
</dbReference>
<reference evidence="4" key="1">
    <citation type="submission" date="2025-08" db="UniProtKB">
        <authorList>
            <consortium name="Ensembl"/>
        </authorList>
    </citation>
    <scope>IDENTIFICATION</scope>
</reference>
<accession>A0A3B3R4A7</accession>
<keyword evidence="2" id="KW-0175">Coiled coil</keyword>
<feature type="compositionally biased region" description="Basic residues" evidence="3">
    <location>
        <begin position="548"/>
        <end position="558"/>
    </location>
</feature>
<feature type="compositionally biased region" description="Low complexity" evidence="3">
    <location>
        <begin position="119"/>
        <end position="137"/>
    </location>
</feature>
<feature type="region of interest" description="Disordered" evidence="3">
    <location>
        <begin position="1"/>
        <end position="192"/>
    </location>
</feature>
<dbReference type="GO" id="GO:0008017">
    <property type="term" value="F:microtubule binding"/>
    <property type="evidence" value="ECO:0007669"/>
    <property type="project" value="TreeGrafter"/>
</dbReference>
<dbReference type="AlphaFoldDB" id="A0A3B3R4A7"/>
<protein>
    <submittedName>
        <fullName evidence="4">Coiled-coil serine-rich protein 2a</fullName>
    </submittedName>
</protein>
<dbReference type="STRING" id="1676925.ENSPKIP00000013019"/>
<feature type="region of interest" description="Disordered" evidence="3">
    <location>
        <begin position="851"/>
        <end position="880"/>
    </location>
</feature>
<feature type="compositionally biased region" description="Basic and acidic residues" evidence="3">
    <location>
        <begin position="711"/>
        <end position="722"/>
    </location>
</feature>
<sequence>MEEKAISTPTMVSRLPKFGVRPEPGLASQPHGSGQSAPSNEGKGTGLKRPNGMVRIPSFSLKWKKEGATTPPNPEEVVSEMGEECKERKVSSTRELKKPSTVAAIVQRQALATSTTNGKPAQTAAKADAQPAAKPTASGKLGMNGVSGSGVKVRAGSGLPRPKVSSGSAQAGPQLSDSLQSLPPDPMVRSQSFSHFNQSSLPIAPPMTRSFSFNKAVELAKPPSSKQTHSPMPLKSGLACGRGSMSRLAVPSSGATPTGHLKKPLLPGCALSRPTALGFRLPRPSLIHIPRPLLAGKECVDSTPVDQGMDSIETPLTTSVTLSDQEGVLAPKSQLRGDPALRETELTTHCLGDRLEDMSLSSASSLEHNDTSEEYLDDFDNLGDGGGALLLPVHGGRLLQPQAYSNDDVPDNRQRGAPPVQGAPCSFLSDDHAGGRESFSACPAALSLSPVVDIPHASSLELSPSNSSGGIYMWDEEGLEPLGPSVHLCGSYDSDVNSMDILNNLDNLESCDLDDDDLMLDADLPEDGSLCSDADRMSQAERSERGGRQGHWRRRQHRWNGPDHFHNDNRSSGFQPLDGYHGAAIGRIGPPRQKHSPQSDGHMVGFDESMLRHMAQDCSSVKSQLLRLKNLLQVEDLRREVQELKEELRRKEKTIAQLTQQLSSRAEPSRCHCQQRALLPRTERRTHHDKATQTPWRGHAPQILQSSNPACRKEHLQREKLPRIAPTEDPSDGPTETKGDKLAQGLTPSPPSAANADSVLPTPDADELSLLLSMQLKINDPEAPPDAPRATGMALVPGPRHPPIRVLPTEISTSPFEGPLPGSRPRILQSPRFHSRVCIPTLVREAIALPGGRLGSGAAGPGERQGSVPGHGGVQLPPPSWGLPSFSYALQASSPVPNPPGRTQAFRHVRARCPEDAEGNFRHTVAVSPSYHSRLPKPKTH</sequence>
<proteinExistence type="inferred from homology"/>
<feature type="compositionally biased region" description="Basic and acidic residues" evidence="3">
    <location>
        <begin position="83"/>
        <end position="98"/>
    </location>
</feature>
<dbReference type="GeneTree" id="ENSGT00940000153912"/>
<dbReference type="Proteomes" id="UP000261540">
    <property type="component" value="Unplaced"/>
</dbReference>
<name>A0A3B3R4A7_9TELE</name>
<feature type="compositionally biased region" description="Polar residues" evidence="3">
    <location>
        <begin position="30"/>
        <end position="39"/>
    </location>
</feature>
<dbReference type="GO" id="GO:0001578">
    <property type="term" value="P:microtubule bundle formation"/>
    <property type="evidence" value="ECO:0007669"/>
    <property type="project" value="TreeGrafter"/>
</dbReference>
<organism evidence="4 5">
    <name type="scientific">Paramormyrops kingsleyae</name>
    <dbReference type="NCBI Taxonomy" id="1676925"/>
    <lineage>
        <taxon>Eukaryota</taxon>
        <taxon>Metazoa</taxon>
        <taxon>Chordata</taxon>
        <taxon>Craniata</taxon>
        <taxon>Vertebrata</taxon>
        <taxon>Euteleostomi</taxon>
        <taxon>Actinopterygii</taxon>
        <taxon>Neopterygii</taxon>
        <taxon>Teleostei</taxon>
        <taxon>Osteoglossocephala</taxon>
        <taxon>Osteoglossomorpha</taxon>
        <taxon>Osteoglossiformes</taxon>
        <taxon>Mormyridae</taxon>
        <taxon>Paramormyrops</taxon>
    </lineage>
</organism>
<feature type="region of interest" description="Disordered" evidence="3">
    <location>
        <begin position="917"/>
        <end position="941"/>
    </location>
</feature>
<dbReference type="PANTHER" id="PTHR22461">
    <property type="entry name" value="SERINE-RICH COILED-COIL DOMAIN-CONTAINING PROTEIN 2-RELATED"/>
    <property type="match status" value="1"/>
</dbReference>
<dbReference type="InterPro" id="IPR029627">
    <property type="entry name" value="CCSER"/>
</dbReference>
<dbReference type="Ensembl" id="ENSPKIT00000037431.1">
    <property type="protein sequence ID" value="ENSPKIP00000013019.1"/>
    <property type="gene ID" value="ENSPKIG00000000607.1"/>
</dbReference>
<feature type="compositionally biased region" description="Polar residues" evidence="3">
    <location>
        <begin position="165"/>
        <end position="181"/>
    </location>
</feature>
<reference evidence="4" key="2">
    <citation type="submission" date="2025-09" db="UniProtKB">
        <authorList>
            <consortium name="Ensembl"/>
        </authorList>
    </citation>
    <scope>IDENTIFICATION</scope>
</reference>
<feature type="compositionally biased region" description="Basic and acidic residues" evidence="3">
    <location>
        <begin position="560"/>
        <end position="569"/>
    </location>
</feature>